<evidence type="ECO:0000256" key="8">
    <source>
        <dbReference type="ARBA" id="ARBA00031295"/>
    </source>
</evidence>
<dbReference type="PANTHER" id="PTHR45942">
    <property type="entry name" value="PROTEIN PHOSPATASE 3 REGULATORY SUBUNIT B ALPHA ISOFORM TYPE 1"/>
    <property type="match status" value="1"/>
</dbReference>
<dbReference type="SUPFAM" id="SSF47473">
    <property type="entry name" value="EF-hand"/>
    <property type="match status" value="1"/>
</dbReference>
<dbReference type="Pfam" id="PF13499">
    <property type="entry name" value="EF-hand_7"/>
    <property type="match status" value="1"/>
</dbReference>
<reference evidence="11 12" key="1">
    <citation type="journal article" date="2023" name="Elife">
        <title>Identification of key yeast species and microbe-microbe interactions impacting larval growth of Drosophila in the wild.</title>
        <authorList>
            <person name="Mure A."/>
            <person name="Sugiura Y."/>
            <person name="Maeda R."/>
            <person name="Honda K."/>
            <person name="Sakurai N."/>
            <person name="Takahashi Y."/>
            <person name="Watada M."/>
            <person name="Katoh T."/>
            <person name="Gotoh A."/>
            <person name="Gotoh Y."/>
            <person name="Taniguchi I."/>
            <person name="Nakamura K."/>
            <person name="Hayashi T."/>
            <person name="Katayama T."/>
            <person name="Uemura T."/>
            <person name="Hattori Y."/>
        </authorList>
    </citation>
    <scope>NUCLEOTIDE SEQUENCE [LARGE SCALE GENOMIC DNA]</scope>
    <source>
        <strain evidence="11 12">SB-73</strain>
    </source>
</reference>
<feature type="domain" description="EF-hand" evidence="10">
    <location>
        <begin position="55"/>
        <end position="83"/>
    </location>
</feature>
<dbReference type="AlphaFoldDB" id="A0AAV5RD93"/>
<feature type="domain" description="EF-hand" evidence="10">
    <location>
        <begin position="85"/>
        <end position="120"/>
    </location>
</feature>
<evidence type="ECO:0000259" key="10">
    <source>
        <dbReference type="PROSITE" id="PS50222"/>
    </source>
</evidence>
<dbReference type="EMBL" id="BTGC01000001">
    <property type="protein sequence ID" value="GMM49172.1"/>
    <property type="molecule type" value="Genomic_DNA"/>
</dbReference>
<comment type="caution">
    <text evidence="11">The sequence shown here is derived from an EMBL/GenBank/DDBJ whole genome shotgun (WGS) entry which is preliminary data.</text>
</comment>
<evidence type="ECO:0000256" key="1">
    <source>
        <dbReference type="ARBA" id="ARBA00022723"/>
    </source>
</evidence>
<dbReference type="SMART" id="SM00054">
    <property type="entry name" value="EFh"/>
    <property type="match status" value="4"/>
</dbReference>
<organism evidence="11 12">
    <name type="scientific">Starmerella bacillaris</name>
    <name type="common">Yeast</name>
    <name type="synonym">Candida zemplinina</name>
    <dbReference type="NCBI Taxonomy" id="1247836"/>
    <lineage>
        <taxon>Eukaryota</taxon>
        <taxon>Fungi</taxon>
        <taxon>Dikarya</taxon>
        <taxon>Ascomycota</taxon>
        <taxon>Saccharomycotina</taxon>
        <taxon>Dipodascomycetes</taxon>
        <taxon>Dipodascales</taxon>
        <taxon>Trichomonascaceae</taxon>
        <taxon>Starmerella</taxon>
    </lineage>
</organism>
<dbReference type="Proteomes" id="UP001362899">
    <property type="component" value="Unassembled WGS sequence"/>
</dbReference>
<evidence type="ECO:0000313" key="11">
    <source>
        <dbReference type="EMBL" id="GMM49172.1"/>
    </source>
</evidence>
<dbReference type="FunFam" id="1.10.238.10:FF:000001">
    <property type="entry name" value="Calmodulin 1"/>
    <property type="match status" value="1"/>
</dbReference>
<comment type="function">
    <text evidence="4">Regulatory subunit of calcineurin, a calcium-dependent, calmodulin stimulated protein phosphatase. Confers calcium sensitivity.</text>
</comment>
<evidence type="ECO:0000256" key="4">
    <source>
        <dbReference type="ARBA" id="ARBA00023754"/>
    </source>
</evidence>
<dbReference type="Pfam" id="PF13202">
    <property type="entry name" value="EF-hand_5"/>
    <property type="match status" value="2"/>
</dbReference>
<keyword evidence="3" id="KW-0106">Calcium</keyword>
<dbReference type="InterPro" id="IPR002048">
    <property type="entry name" value="EF_hand_dom"/>
</dbReference>
<dbReference type="GO" id="GO:0005509">
    <property type="term" value="F:calcium ion binding"/>
    <property type="evidence" value="ECO:0007669"/>
    <property type="project" value="InterPro"/>
</dbReference>
<feature type="domain" description="EF-hand" evidence="10">
    <location>
        <begin position="16"/>
        <end position="51"/>
    </location>
</feature>
<evidence type="ECO:0000256" key="7">
    <source>
        <dbReference type="ARBA" id="ARBA00023832"/>
    </source>
</evidence>
<keyword evidence="1" id="KW-0479">Metal-binding</keyword>
<protein>
    <recommendedName>
        <fullName evidence="7">Calcineurin subunit B</fullName>
    </recommendedName>
    <alternativeName>
        <fullName evidence="8">Calcineurin regulatory subunit</fullName>
    </alternativeName>
    <alternativeName>
        <fullName evidence="9">Protein phosphatase 2B regulatory subunit</fullName>
    </alternativeName>
</protein>
<name>A0AAV5RD93_STABA</name>
<evidence type="ECO:0000313" key="12">
    <source>
        <dbReference type="Proteomes" id="UP001362899"/>
    </source>
</evidence>
<evidence type="ECO:0000256" key="2">
    <source>
        <dbReference type="ARBA" id="ARBA00022737"/>
    </source>
</evidence>
<evidence type="ECO:0000256" key="9">
    <source>
        <dbReference type="ARBA" id="ARBA00032848"/>
    </source>
</evidence>
<dbReference type="PROSITE" id="PS50222">
    <property type="entry name" value="EF_HAND_2"/>
    <property type="match status" value="3"/>
</dbReference>
<proteinExistence type="inferred from homology"/>
<dbReference type="CDD" id="cd00051">
    <property type="entry name" value="EFh"/>
    <property type="match status" value="1"/>
</dbReference>
<dbReference type="InterPro" id="IPR018247">
    <property type="entry name" value="EF_Hand_1_Ca_BS"/>
</dbReference>
<dbReference type="InterPro" id="IPR011992">
    <property type="entry name" value="EF-hand-dom_pair"/>
</dbReference>
<dbReference type="Gene3D" id="1.10.238.10">
    <property type="entry name" value="EF-hand"/>
    <property type="match status" value="1"/>
</dbReference>
<sequence length="169" mass="18871">MNVPEILVQNSNFDQYELNRLLARFMKIDTDSSGTIEKHEFLAIPTIANNPLGARLLEIFDEDKDGNIDFGEFVSALSIFSSKGNREEKLKFAFSVFDLDGDNYLSNGEMFIILKKMVGDNLQNAQLQQIIDKTIIEADSSGTGRLSYADFKKVVDGSAIAQSLTLETF</sequence>
<evidence type="ECO:0000256" key="6">
    <source>
        <dbReference type="ARBA" id="ARBA00023792"/>
    </source>
</evidence>
<keyword evidence="12" id="KW-1185">Reference proteome</keyword>
<comment type="similarity">
    <text evidence="5">Belongs to the calcineurin regulatory subunit family.</text>
</comment>
<gene>
    <name evidence="11" type="ORF">DASB73_001300</name>
</gene>
<evidence type="ECO:0000256" key="3">
    <source>
        <dbReference type="ARBA" id="ARBA00022837"/>
    </source>
</evidence>
<dbReference type="PROSITE" id="PS00018">
    <property type="entry name" value="EF_HAND_1"/>
    <property type="match status" value="4"/>
</dbReference>
<evidence type="ECO:0000256" key="5">
    <source>
        <dbReference type="ARBA" id="ARBA00023774"/>
    </source>
</evidence>
<comment type="subunit">
    <text evidence="6">Composed of a catalytic subunit (A) and a regulatory subunit (B).</text>
</comment>
<accession>A0AAV5RD93</accession>
<keyword evidence="2" id="KW-0677">Repeat</keyword>